<gene>
    <name evidence="1" type="ORF">Xmir_04289</name>
</gene>
<comment type="caution">
    <text evidence="1">The sequence shown here is derived from an EMBL/GenBank/DDBJ whole genome shotgun (WGS) entry which is preliminary data.</text>
</comment>
<protein>
    <submittedName>
        <fullName evidence="1">Uncharacterized protein</fullName>
    </submittedName>
</protein>
<proteinExistence type="predicted"/>
<dbReference type="Proteomes" id="UP000221980">
    <property type="component" value="Unassembled WGS sequence"/>
</dbReference>
<evidence type="ECO:0000313" key="1">
    <source>
        <dbReference type="EMBL" id="PHM45550.1"/>
    </source>
</evidence>
<sequence length="515" mass="56644">MANITIVPADKQNIIIGQPFSVVVAIHGATPADLKSAQVSVASHSPGVTLIHTFDGKITNGAFYQQLIFQADKSGGDQTIKFTANTTGNPSQEVTYHSVNNPDLNPDTCTLRGSNAYLYDPNAVTLTGSPPSTTTNPNPFVSASINPMINNGGPVPHYDIPLRTTAPLRIFTEEPGNMVEILPYHTTENGLYYYLIQKTSSAAVNLRIYATQGISTFVELDTVFSEEAYNQKQVIFITSVQTNESDYLQPPNIEETFLSSTLTRPDESEDFHFMVPSNKGVKSGSFIIGFVTDDKKDILKKALFFGQLTVEENGFYKFKVAYSDLYSGDNHISYVALNQTGTPERSKLDYINYDNGGINGPSPNDEHRTLVAPKVYDQYDHYIGIYNPININSIGSKGLEVWLLSDPQNPNHTIAPGDKITIKAYISHYVDIHPEKARPLPIEVVKDHPVQLAEITNGHYKALITPAQLMGYDAADGYDVAVLTIDYSRLAQNQKSKLFTRSFGTVPPGEEDSAE</sequence>
<dbReference type="EMBL" id="NITZ01000048">
    <property type="protein sequence ID" value="PHM45550.1"/>
    <property type="molecule type" value="Genomic_DNA"/>
</dbReference>
<dbReference type="AlphaFoldDB" id="A0A2D0JJB9"/>
<name>A0A2D0JJB9_9GAMM</name>
<dbReference type="RefSeq" id="WP_244171011.1">
    <property type="nucleotide sequence ID" value="NZ_CAWNQI010000082.1"/>
</dbReference>
<organism evidence="1 2">
    <name type="scientific">Xenorhabdus miraniensis</name>
    <dbReference type="NCBI Taxonomy" id="351674"/>
    <lineage>
        <taxon>Bacteria</taxon>
        <taxon>Pseudomonadati</taxon>
        <taxon>Pseudomonadota</taxon>
        <taxon>Gammaproteobacteria</taxon>
        <taxon>Enterobacterales</taxon>
        <taxon>Morganellaceae</taxon>
        <taxon>Xenorhabdus</taxon>
    </lineage>
</organism>
<reference evidence="1 2" key="1">
    <citation type="journal article" date="2017" name="Nat. Microbiol.">
        <title>Natural product diversity associated with the nematode symbionts Photorhabdus and Xenorhabdus.</title>
        <authorList>
            <person name="Tobias N.J."/>
            <person name="Wolff H."/>
            <person name="Djahanschiri B."/>
            <person name="Grundmann F."/>
            <person name="Kronenwerth M."/>
            <person name="Shi Y.M."/>
            <person name="Simonyi S."/>
            <person name="Grun P."/>
            <person name="Shapiro-Ilan D."/>
            <person name="Pidot S.J."/>
            <person name="Stinear T.P."/>
            <person name="Ebersberger I."/>
            <person name="Bode H.B."/>
        </authorList>
    </citation>
    <scope>NUCLEOTIDE SEQUENCE [LARGE SCALE GENOMIC DNA]</scope>
    <source>
        <strain evidence="1 2">DSM 17902</strain>
    </source>
</reference>
<evidence type="ECO:0000313" key="2">
    <source>
        <dbReference type="Proteomes" id="UP000221980"/>
    </source>
</evidence>
<keyword evidence="2" id="KW-1185">Reference proteome</keyword>
<accession>A0A2D0JJB9</accession>